<dbReference type="AlphaFoldDB" id="A0AB39P2R9"/>
<proteinExistence type="predicted"/>
<feature type="region of interest" description="Disordered" evidence="1">
    <location>
        <begin position="144"/>
        <end position="163"/>
    </location>
</feature>
<dbReference type="SUPFAM" id="SSF50475">
    <property type="entry name" value="FMN-binding split barrel"/>
    <property type="match status" value="1"/>
</dbReference>
<evidence type="ECO:0000313" key="3">
    <source>
        <dbReference type="EMBL" id="XDQ24476.1"/>
    </source>
</evidence>
<reference evidence="3" key="1">
    <citation type="submission" date="2024-07" db="EMBL/GenBank/DDBJ databases">
        <authorList>
            <person name="Yu S.T."/>
        </authorList>
    </citation>
    <scope>NUCLEOTIDE SEQUENCE</scope>
    <source>
        <strain evidence="3">R21</strain>
    </source>
</reference>
<sequence>MSAGRPAARTVRDIIDANRYLVLATADGTGRPWGSPVYFAHIDFVEFFWVSSPDVAHSRNIAVRPEVGLVVFDSQVVIGTGQGVYMSATAQLLEGADTARGIEAFSRRSLAHGGREWTTEDLRPGAGMRLYRATADAHSILAKDGRPDHRVPVPLSRPDARRR</sequence>
<dbReference type="InterPro" id="IPR012349">
    <property type="entry name" value="Split_barrel_FMN-bd"/>
</dbReference>
<dbReference type="RefSeq" id="WP_369231155.1">
    <property type="nucleotide sequence ID" value="NZ_CP163435.1"/>
</dbReference>
<dbReference type="Pfam" id="PF01243">
    <property type="entry name" value="PNPOx_N"/>
    <property type="match status" value="1"/>
</dbReference>
<evidence type="ECO:0000259" key="2">
    <source>
        <dbReference type="Pfam" id="PF01243"/>
    </source>
</evidence>
<dbReference type="InterPro" id="IPR011576">
    <property type="entry name" value="Pyridox_Oxase_N"/>
</dbReference>
<accession>A0AB39P2R9</accession>
<organism evidence="3">
    <name type="scientific">Streptomyces sp. R21</name>
    <dbReference type="NCBI Taxonomy" id="3238627"/>
    <lineage>
        <taxon>Bacteria</taxon>
        <taxon>Bacillati</taxon>
        <taxon>Actinomycetota</taxon>
        <taxon>Actinomycetes</taxon>
        <taxon>Kitasatosporales</taxon>
        <taxon>Streptomycetaceae</taxon>
        <taxon>Streptomyces</taxon>
    </lineage>
</organism>
<name>A0AB39P2R9_9ACTN</name>
<dbReference type="Gene3D" id="2.30.110.10">
    <property type="entry name" value="Electron Transport, Fmn-binding Protein, Chain A"/>
    <property type="match status" value="1"/>
</dbReference>
<protein>
    <submittedName>
        <fullName evidence="3">Pyridoxamine 5'-phosphate oxidase family protein</fullName>
    </submittedName>
</protein>
<dbReference type="EMBL" id="CP163435">
    <property type="protein sequence ID" value="XDQ24476.1"/>
    <property type="molecule type" value="Genomic_DNA"/>
</dbReference>
<evidence type="ECO:0000256" key="1">
    <source>
        <dbReference type="SAM" id="MobiDB-lite"/>
    </source>
</evidence>
<gene>
    <name evidence="3" type="ORF">AB5J56_07130</name>
</gene>
<feature type="domain" description="Pyridoxamine 5'-phosphate oxidase N-terminal" evidence="2">
    <location>
        <begin position="10"/>
        <end position="110"/>
    </location>
</feature>